<evidence type="ECO:0000313" key="3">
    <source>
        <dbReference type="EMBL" id="NIJ46399.1"/>
    </source>
</evidence>
<dbReference type="RefSeq" id="WP_167190445.1">
    <property type="nucleotide sequence ID" value="NZ_JAASQL010000006.1"/>
</dbReference>
<protein>
    <submittedName>
        <fullName evidence="3">Ca2+-binding EF-hand superfamily protein</fullName>
    </submittedName>
</protein>
<dbReference type="Pfam" id="PF13202">
    <property type="entry name" value="EF-hand_5"/>
    <property type="match status" value="2"/>
</dbReference>
<reference evidence="3 4" key="1">
    <citation type="submission" date="2020-03" db="EMBL/GenBank/DDBJ databases">
        <title>Genomic Encyclopedia of Type Strains, Phase IV (KMG-IV): sequencing the most valuable type-strain genomes for metagenomic binning, comparative biology and taxonomic classification.</title>
        <authorList>
            <person name="Goeker M."/>
        </authorList>
    </citation>
    <scope>NUCLEOTIDE SEQUENCE [LARGE SCALE GENOMIC DNA]</scope>
    <source>
        <strain evidence="3 4">DSM 101599</strain>
    </source>
</reference>
<proteinExistence type="predicted"/>
<dbReference type="InterPro" id="IPR002048">
    <property type="entry name" value="EF_hand_dom"/>
</dbReference>
<dbReference type="SUPFAM" id="SSF47473">
    <property type="entry name" value="EF-hand"/>
    <property type="match status" value="1"/>
</dbReference>
<keyword evidence="4" id="KW-1185">Reference proteome</keyword>
<dbReference type="InterPro" id="IPR011992">
    <property type="entry name" value="EF-hand-dom_pair"/>
</dbReference>
<gene>
    <name evidence="3" type="ORF">FHR24_002886</name>
</gene>
<dbReference type="Proteomes" id="UP000745859">
    <property type="component" value="Unassembled WGS sequence"/>
</dbReference>
<evidence type="ECO:0000313" key="4">
    <source>
        <dbReference type="Proteomes" id="UP000745859"/>
    </source>
</evidence>
<accession>A0ABX0UC45</accession>
<organism evidence="3 4">
    <name type="scientific">Wenyingzhuangia heitensis</name>
    <dbReference type="NCBI Taxonomy" id="1487859"/>
    <lineage>
        <taxon>Bacteria</taxon>
        <taxon>Pseudomonadati</taxon>
        <taxon>Bacteroidota</taxon>
        <taxon>Flavobacteriia</taxon>
        <taxon>Flavobacteriales</taxon>
        <taxon>Flavobacteriaceae</taxon>
        <taxon>Wenyingzhuangia</taxon>
    </lineage>
</organism>
<name>A0ABX0UC45_9FLAO</name>
<dbReference type="EMBL" id="JAASQL010000006">
    <property type="protein sequence ID" value="NIJ46399.1"/>
    <property type="molecule type" value="Genomic_DNA"/>
</dbReference>
<comment type="caution">
    <text evidence="3">The sequence shown here is derived from an EMBL/GenBank/DDBJ whole genome shotgun (WGS) entry which is preliminary data.</text>
</comment>
<feature type="compositionally biased region" description="Acidic residues" evidence="1">
    <location>
        <begin position="98"/>
        <end position="111"/>
    </location>
</feature>
<feature type="region of interest" description="Disordered" evidence="1">
    <location>
        <begin position="85"/>
        <end position="111"/>
    </location>
</feature>
<evidence type="ECO:0000256" key="1">
    <source>
        <dbReference type="SAM" id="MobiDB-lite"/>
    </source>
</evidence>
<feature type="domain" description="EF-hand" evidence="2">
    <location>
        <begin position="51"/>
        <end position="86"/>
    </location>
</feature>
<sequence length="111" mass="12324">MKSQKITIIASAICILTSVASFSQEKEKPSPEKWFKNLDKNKDGKLTKAELEGKKIENKFDAMDKDGNGSVVLEEFLAFAQKGKKPNVAKKPMKIVDESEDTEDTEDGGEE</sequence>
<evidence type="ECO:0000259" key="2">
    <source>
        <dbReference type="PROSITE" id="PS50222"/>
    </source>
</evidence>
<dbReference type="Gene3D" id="1.10.238.10">
    <property type="entry name" value="EF-hand"/>
    <property type="match status" value="1"/>
</dbReference>
<dbReference type="PROSITE" id="PS50222">
    <property type="entry name" value="EF_HAND_2"/>
    <property type="match status" value="1"/>
</dbReference>